<dbReference type="Gene3D" id="3.40.50.2000">
    <property type="entry name" value="Glycogen Phosphorylase B"/>
    <property type="match status" value="2"/>
</dbReference>
<protein>
    <submittedName>
        <fullName evidence="3">Glycosyltransferase family 1 protein</fullName>
    </submittedName>
</protein>
<keyword evidence="4" id="KW-1185">Reference proteome</keyword>
<dbReference type="InterPro" id="IPR028098">
    <property type="entry name" value="Glyco_trans_4-like_N"/>
</dbReference>
<dbReference type="Proteomes" id="UP000286287">
    <property type="component" value="Unassembled WGS sequence"/>
</dbReference>
<evidence type="ECO:0000259" key="2">
    <source>
        <dbReference type="Pfam" id="PF13579"/>
    </source>
</evidence>
<keyword evidence="3" id="KW-0808">Transferase</keyword>
<dbReference type="OrthoDB" id="9772485at2"/>
<dbReference type="InterPro" id="IPR001296">
    <property type="entry name" value="Glyco_trans_1"/>
</dbReference>
<dbReference type="AlphaFoldDB" id="A0A418V668"/>
<organism evidence="3 4">
    <name type="scientific">Deinococcus cavernae</name>
    <dbReference type="NCBI Taxonomy" id="2320857"/>
    <lineage>
        <taxon>Bacteria</taxon>
        <taxon>Thermotogati</taxon>
        <taxon>Deinococcota</taxon>
        <taxon>Deinococci</taxon>
        <taxon>Deinococcales</taxon>
        <taxon>Deinococcaceae</taxon>
        <taxon>Deinococcus</taxon>
    </lineage>
</organism>
<dbReference type="Pfam" id="PF13579">
    <property type="entry name" value="Glyco_trans_4_4"/>
    <property type="match status" value="1"/>
</dbReference>
<dbReference type="PANTHER" id="PTHR45947:SF3">
    <property type="entry name" value="SULFOQUINOVOSYL TRANSFERASE SQD2"/>
    <property type="match status" value="1"/>
</dbReference>
<dbReference type="RefSeq" id="WP_119762929.1">
    <property type="nucleotide sequence ID" value="NZ_QYUJ01000014.1"/>
</dbReference>
<dbReference type="InterPro" id="IPR050194">
    <property type="entry name" value="Glycosyltransferase_grp1"/>
</dbReference>
<accession>A0A418V668</accession>
<sequence length="418" mass="46054">MKKPRTILYTTTTAIAALAFFSEHLGHLRRQGWDVHFVTPSEPPDQVRRAIQASGATHHSLEFAREISPKHDLRSLLEMIRIVWKVRPDVINFSTPKAGLLGGIASALLGTPLRVYFIHGLRSETAATGKLALLRPVLMLMERLTCWCAHEVLCVSPSNRDEAVKLGMVPDQKIRVLGAGSPAGIPFERYAHPDPQAVAAARRELGLPEGTPVVGFVARMAPQKGIEELLLAWPLVHQRVPNAKFLLVGTPDPANPLSEKAQQAFETALNLIQVKFEADMSRLYPLMTVHTLPSRHEGLGMVVLEAAANGVPSVLTDASGVRDAGVPGVTCLQVPSGDVEALADALVQLLTNQPLREKLGQQAQAWVKQHFAQERLWGLWDEFYAQAWEKRRRRARADLRPWAVGAAALALALTRRRR</sequence>
<dbReference type="EMBL" id="QYUJ01000014">
    <property type="protein sequence ID" value="RJF71597.1"/>
    <property type="molecule type" value="Genomic_DNA"/>
</dbReference>
<evidence type="ECO:0000313" key="3">
    <source>
        <dbReference type="EMBL" id="RJF71597.1"/>
    </source>
</evidence>
<comment type="caution">
    <text evidence="3">The sequence shown here is derived from an EMBL/GenBank/DDBJ whole genome shotgun (WGS) entry which is preliminary data.</text>
</comment>
<name>A0A418V668_9DEIO</name>
<proteinExistence type="predicted"/>
<feature type="domain" description="Glycosyltransferase subfamily 4-like N-terminal" evidence="2">
    <location>
        <begin position="27"/>
        <end position="180"/>
    </location>
</feature>
<dbReference type="GO" id="GO:0016758">
    <property type="term" value="F:hexosyltransferase activity"/>
    <property type="evidence" value="ECO:0007669"/>
    <property type="project" value="TreeGrafter"/>
</dbReference>
<reference evidence="3 4" key="1">
    <citation type="submission" date="2018-09" db="EMBL/GenBank/DDBJ databases">
        <authorList>
            <person name="Zhu H."/>
        </authorList>
    </citation>
    <scope>NUCLEOTIDE SEQUENCE [LARGE SCALE GENOMIC DNA]</scope>
    <source>
        <strain evidence="3 4">K2S05-167</strain>
    </source>
</reference>
<dbReference type="Pfam" id="PF00534">
    <property type="entry name" value="Glycos_transf_1"/>
    <property type="match status" value="1"/>
</dbReference>
<dbReference type="SUPFAM" id="SSF53756">
    <property type="entry name" value="UDP-Glycosyltransferase/glycogen phosphorylase"/>
    <property type="match status" value="1"/>
</dbReference>
<evidence type="ECO:0000259" key="1">
    <source>
        <dbReference type="Pfam" id="PF00534"/>
    </source>
</evidence>
<evidence type="ECO:0000313" key="4">
    <source>
        <dbReference type="Proteomes" id="UP000286287"/>
    </source>
</evidence>
<dbReference type="CDD" id="cd03808">
    <property type="entry name" value="GT4_CapM-like"/>
    <property type="match status" value="1"/>
</dbReference>
<feature type="domain" description="Glycosyl transferase family 1" evidence="1">
    <location>
        <begin position="201"/>
        <end position="365"/>
    </location>
</feature>
<gene>
    <name evidence="3" type="ORF">D3875_08440</name>
</gene>
<dbReference type="PANTHER" id="PTHR45947">
    <property type="entry name" value="SULFOQUINOVOSYL TRANSFERASE SQD2"/>
    <property type="match status" value="1"/>
</dbReference>